<dbReference type="EMBL" id="LPWG01000014">
    <property type="protein sequence ID" value="ODR97936.1"/>
    <property type="molecule type" value="Genomic_DNA"/>
</dbReference>
<dbReference type="OrthoDB" id="9811868at2"/>
<evidence type="ECO:0000256" key="6">
    <source>
        <dbReference type="HAMAP-Rule" id="MF_00529"/>
    </source>
</evidence>
<evidence type="ECO:0000313" key="7">
    <source>
        <dbReference type="EMBL" id="ODR97936.1"/>
    </source>
</evidence>
<keyword evidence="8" id="KW-1185">Reference proteome</keyword>
<comment type="function">
    <text evidence="1 6">May protect the nitrogenase Fe-Mo protein from oxidative damage.</text>
</comment>
<dbReference type="RefSeq" id="WP_069438265.1">
    <property type="nucleotide sequence ID" value="NZ_LPWG01000014.1"/>
</dbReference>
<dbReference type="PIRSF" id="PIRSF005790">
    <property type="entry name" value="NifW"/>
    <property type="match status" value="1"/>
</dbReference>
<sequence length="114" mass="12741">MTTPDETVLDKLHEASAAEEFFDILGVAYDPKVVNVARLHILRRMAEYLASEDIEGIPATVAEARCKAVLERAYEDFVRSSPIDERVFKVHKEAIQPKAEPEAPANFVSLDSLK</sequence>
<dbReference type="HAMAP" id="MF_00529">
    <property type="entry name" value="NifW"/>
    <property type="match status" value="1"/>
</dbReference>
<dbReference type="Proteomes" id="UP000094501">
    <property type="component" value="Unassembled WGS sequence"/>
</dbReference>
<keyword evidence="5 6" id="KW-0535">Nitrogen fixation</keyword>
<organism evidence="7 8">
    <name type="scientific">Methyloceanibacter methanicus</name>
    <dbReference type="NCBI Taxonomy" id="1774968"/>
    <lineage>
        <taxon>Bacteria</taxon>
        <taxon>Pseudomonadati</taxon>
        <taxon>Pseudomonadota</taxon>
        <taxon>Alphaproteobacteria</taxon>
        <taxon>Hyphomicrobiales</taxon>
        <taxon>Hyphomicrobiaceae</taxon>
        <taxon>Methyloceanibacter</taxon>
    </lineage>
</organism>
<comment type="subunit">
    <text evidence="3 6">Homotrimer; associates with NifD.</text>
</comment>
<protein>
    <recommendedName>
        <fullName evidence="4 6">Nitrogenase-stabilizing/protective protein NifW</fullName>
    </recommendedName>
</protein>
<accession>A0A1E3VYE3</accession>
<evidence type="ECO:0000256" key="4">
    <source>
        <dbReference type="ARBA" id="ARBA00016274"/>
    </source>
</evidence>
<dbReference type="InterPro" id="IPR004893">
    <property type="entry name" value="NifW"/>
</dbReference>
<dbReference type="Pfam" id="PF03206">
    <property type="entry name" value="NifW"/>
    <property type="match status" value="1"/>
</dbReference>
<proteinExistence type="inferred from homology"/>
<evidence type="ECO:0000256" key="5">
    <source>
        <dbReference type="ARBA" id="ARBA00023231"/>
    </source>
</evidence>
<reference evidence="7 8" key="1">
    <citation type="journal article" date="2016" name="Environ. Microbiol.">
        <title>New Methyloceanibacter diversity from North Sea sediments includes methanotroph containing solely the soluble methane monooxygenase.</title>
        <authorList>
            <person name="Vekeman B."/>
            <person name="Kerckhof F.M."/>
            <person name="Cremers G."/>
            <person name="de Vos P."/>
            <person name="Vandamme P."/>
            <person name="Boon N."/>
            <person name="Op den Camp H.J."/>
            <person name="Heylen K."/>
        </authorList>
    </citation>
    <scope>NUCLEOTIDE SEQUENCE [LARGE SCALE GENOMIC DNA]</scope>
    <source>
        <strain evidence="7 8">R-67174</strain>
    </source>
</reference>
<dbReference type="NCBIfam" id="NF002009">
    <property type="entry name" value="PRK00810.1"/>
    <property type="match status" value="1"/>
</dbReference>
<comment type="similarity">
    <text evidence="2 6">Belongs to the NifW family.</text>
</comment>
<evidence type="ECO:0000256" key="2">
    <source>
        <dbReference type="ARBA" id="ARBA00008351"/>
    </source>
</evidence>
<dbReference type="GO" id="GO:0009399">
    <property type="term" value="P:nitrogen fixation"/>
    <property type="evidence" value="ECO:0007669"/>
    <property type="project" value="UniProtKB-UniRule"/>
</dbReference>
<dbReference type="STRING" id="1774968.AUC68_10470"/>
<evidence type="ECO:0000313" key="8">
    <source>
        <dbReference type="Proteomes" id="UP000094501"/>
    </source>
</evidence>
<dbReference type="AlphaFoldDB" id="A0A1E3VYE3"/>
<gene>
    <name evidence="6 7" type="primary">nifW</name>
    <name evidence="7" type="ORF">AUC68_10470</name>
</gene>
<evidence type="ECO:0000256" key="3">
    <source>
        <dbReference type="ARBA" id="ARBA00011284"/>
    </source>
</evidence>
<comment type="caution">
    <text evidence="7">The sequence shown here is derived from an EMBL/GenBank/DDBJ whole genome shotgun (WGS) entry which is preliminary data.</text>
</comment>
<name>A0A1E3VYE3_9HYPH</name>
<evidence type="ECO:0000256" key="1">
    <source>
        <dbReference type="ARBA" id="ARBA00002247"/>
    </source>
</evidence>